<dbReference type="PANTHER" id="PTHR33362">
    <property type="entry name" value="SIALIC ACID TRAP TRANSPORTER PERMEASE PROTEIN SIAT-RELATED"/>
    <property type="match status" value="1"/>
</dbReference>
<dbReference type="AlphaFoldDB" id="A0A1M7L5D6"/>
<dbReference type="EMBL" id="FRCB01000013">
    <property type="protein sequence ID" value="SHM72534.1"/>
    <property type="molecule type" value="Genomic_DNA"/>
</dbReference>
<feature type="transmembrane region" description="Helical" evidence="7">
    <location>
        <begin position="165"/>
        <end position="192"/>
    </location>
</feature>
<keyword evidence="5 7" id="KW-1133">Transmembrane helix</keyword>
<evidence type="ECO:0000259" key="8">
    <source>
        <dbReference type="Pfam" id="PF06808"/>
    </source>
</evidence>
<sequence length="429" mass="45125">MESIALLTILVVMIMLGAPVGFTMILIPVVYILITDAAPMILIPSQMFQAIDSVPLTAIPFFMLTGELMTSATITDRLVDLSRRIIGRMRGSMAQANVLVSMFFAGMNGSVVADTATVGSLLVPGMKKAGYPPEFAAAITAVSSTIGGIIPPSIMMIILANAAGISVGALFAGGIVPGLMIGGLLMVINYVIARRRNFERSEEPFSLKGIAVASYRSSFALLIPIVLVGSVVFGIAGVVEAGALTATIALVVGVFIYRTITWTNCKSALVRAFRSSALVFIIIAASGPFSWLLTSLGAIGQLEEWLLGYTYNPFVFALVLVLFICLLGMVMDSAANIIVVGPVLVDVMVKAGYPDVQAALVVVVGFLIGSVTPPVGVAFFTAGAIAEVRLEKVAIAMLPYLAALFVLLFVLIIVPDFTMYLPRVLGFGG</sequence>
<keyword evidence="3 7" id="KW-0997">Cell inner membrane</keyword>
<keyword evidence="7" id="KW-0813">Transport</keyword>
<dbReference type="PANTHER" id="PTHR33362:SF2">
    <property type="entry name" value="TRAP TRANSPORTER LARGE PERMEASE PROTEIN"/>
    <property type="match status" value="1"/>
</dbReference>
<keyword evidence="10" id="KW-1185">Reference proteome</keyword>
<dbReference type="GO" id="GO:0005886">
    <property type="term" value="C:plasma membrane"/>
    <property type="evidence" value="ECO:0007669"/>
    <property type="project" value="UniProtKB-SubCell"/>
</dbReference>
<comment type="similarity">
    <text evidence="7">Belongs to the TRAP transporter large permease family.</text>
</comment>
<reference evidence="9 10" key="1">
    <citation type="submission" date="2016-11" db="EMBL/GenBank/DDBJ databases">
        <authorList>
            <person name="Varghese N."/>
            <person name="Submissions S."/>
        </authorList>
    </citation>
    <scope>NUCLEOTIDE SEQUENCE [LARGE SCALE GENOMIC DNA]</scope>
    <source>
        <strain evidence="9 10">DSM 28249</strain>
    </source>
</reference>
<feature type="transmembrane region" description="Helical" evidence="7">
    <location>
        <begin position="305"/>
        <end position="327"/>
    </location>
</feature>
<keyword evidence="6 7" id="KW-0472">Membrane</keyword>
<dbReference type="GO" id="GO:0022857">
    <property type="term" value="F:transmembrane transporter activity"/>
    <property type="evidence" value="ECO:0007669"/>
    <property type="project" value="UniProtKB-UniRule"/>
</dbReference>
<feature type="domain" description="TRAP C4-dicarboxylate transport system permease DctM subunit" evidence="8">
    <location>
        <begin position="8"/>
        <end position="416"/>
    </location>
</feature>
<evidence type="ECO:0000256" key="6">
    <source>
        <dbReference type="ARBA" id="ARBA00023136"/>
    </source>
</evidence>
<feature type="transmembrane region" description="Helical" evidence="7">
    <location>
        <begin position="272"/>
        <end position="293"/>
    </location>
</feature>
<feature type="transmembrane region" description="Helical" evidence="7">
    <location>
        <begin position="54"/>
        <end position="74"/>
    </location>
</feature>
<comment type="function">
    <text evidence="7">Part of the tripartite ATP-independent periplasmic (TRAP) transport system.</text>
</comment>
<dbReference type="Proteomes" id="UP000322545">
    <property type="component" value="Unassembled WGS sequence"/>
</dbReference>
<dbReference type="PRINTS" id="PR00173">
    <property type="entry name" value="EDTRNSPORT"/>
</dbReference>
<evidence type="ECO:0000256" key="7">
    <source>
        <dbReference type="RuleBase" id="RU369079"/>
    </source>
</evidence>
<evidence type="ECO:0000256" key="3">
    <source>
        <dbReference type="ARBA" id="ARBA00022519"/>
    </source>
</evidence>
<evidence type="ECO:0000256" key="4">
    <source>
        <dbReference type="ARBA" id="ARBA00022692"/>
    </source>
</evidence>
<protein>
    <recommendedName>
        <fullName evidence="7">TRAP transporter large permease protein</fullName>
    </recommendedName>
</protein>
<feature type="transmembrane region" description="Helical" evidence="7">
    <location>
        <begin position="94"/>
        <end position="123"/>
    </location>
</feature>
<evidence type="ECO:0000256" key="5">
    <source>
        <dbReference type="ARBA" id="ARBA00022989"/>
    </source>
</evidence>
<feature type="transmembrane region" description="Helical" evidence="7">
    <location>
        <begin position="393"/>
        <end position="414"/>
    </location>
</feature>
<proteinExistence type="inferred from homology"/>
<feature type="transmembrane region" description="Helical" evidence="7">
    <location>
        <begin position="6"/>
        <end position="34"/>
    </location>
</feature>
<feature type="transmembrane region" description="Helical" evidence="7">
    <location>
        <begin position="213"/>
        <end position="235"/>
    </location>
</feature>
<feature type="transmembrane region" description="Helical" evidence="7">
    <location>
        <begin position="334"/>
        <end position="353"/>
    </location>
</feature>
<dbReference type="InterPro" id="IPR010656">
    <property type="entry name" value="DctM"/>
</dbReference>
<feature type="transmembrane region" description="Helical" evidence="7">
    <location>
        <begin position="135"/>
        <end position="159"/>
    </location>
</feature>
<comment type="subunit">
    <text evidence="7">The complex comprises the extracytoplasmic solute receptor protein and the two transmembrane proteins.</text>
</comment>
<accession>A0A1M7L5D6</accession>
<evidence type="ECO:0000313" key="10">
    <source>
        <dbReference type="Proteomes" id="UP000322545"/>
    </source>
</evidence>
<dbReference type="PIRSF" id="PIRSF006066">
    <property type="entry name" value="HI0050"/>
    <property type="match status" value="1"/>
</dbReference>
<evidence type="ECO:0000256" key="2">
    <source>
        <dbReference type="ARBA" id="ARBA00022475"/>
    </source>
</evidence>
<dbReference type="InterPro" id="IPR004681">
    <property type="entry name" value="TRAP_DctM"/>
</dbReference>
<evidence type="ECO:0000313" key="9">
    <source>
        <dbReference type="EMBL" id="SHM72534.1"/>
    </source>
</evidence>
<evidence type="ECO:0000256" key="1">
    <source>
        <dbReference type="ARBA" id="ARBA00004429"/>
    </source>
</evidence>
<keyword evidence="2" id="KW-1003">Cell membrane</keyword>
<name>A0A1M7L5D6_9RHOB</name>
<keyword evidence="4 7" id="KW-0812">Transmembrane</keyword>
<feature type="transmembrane region" description="Helical" evidence="7">
    <location>
        <begin position="241"/>
        <end position="260"/>
    </location>
</feature>
<dbReference type="NCBIfam" id="TIGR00786">
    <property type="entry name" value="dctM"/>
    <property type="match status" value="1"/>
</dbReference>
<gene>
    <name evidence="9" type="ORF">SAMN05443432_1139</name>
</gene>
<comment type="subcellular location">
    <subcellularLocation>
        <location evidence="1 7">Cell inner membrane</location>
        <topology evidence="1 7">Multi-pass membrane protein</topology>
    </subcellularLocation>
</comment>
<organism evidence="9 10">
    <name type="scientific">Roseovarius litoreus</name>
    <dbReference type="NCBI Taxonomy" id="1155722"/>
    <lineage>
        <taxon>Bacteria</taxon>
        <taxon>Pseudomonadati</taxon>
        <taxon>Pseudomonadota</taxon>
        <taxon>Alphaproteobacteria</taxon>
        <taxon>Rhodobacterales</taxon>
        <taxon>Roseobacteraceae</taxon>
        <taxon>Roseovarius</taxon>
    </lineage>
</organism>
<dbReference type="Pfam" id="PF06808">
    <property type="entry name" value="DctM"/>
    <property type="match status" value="1"/>
</dbReference>
<feature type="transmembrane region" description="Helical" evidence="7">
    <location>
        <begin position="359"/>
        <end position="386"/>
    </location>
</feature>